<feature type="transmembrane region" description="Helical" evidence="8">
    <location>
        <begin position="16"/>
        <end position="38"/>
    </location>
</feature>
<evidence type="ECO:0000256" key="7">
    <source>
        <dbReference type="RuleBase" id="RU000454"/>
    </source>
</evidence>
<dbReference type="PANTHER" id="PTHR47966:SF51">
    <property type="entry name" value="BETA-SITE APP-CLEAVING ENZYME, ISOFORM A-RELATED"/>
    <property type="match status" value="1"/>
</dbReference>
<keyword evidence="8" id="KW-1133">Transmembrane helix</keyword>
<proteinExistence type="inferred from homology"/>
<dbReference type="Gene3D" id="2.40.70.10">
    <property type="entry name" value="Acid Proteases"/>
    <property type="match status" value="2"/>
</dbReference>
<name>A0A0H5R433_9EUKA</name>
<keyword evidence="6" id="KW-1015">Disulfide bond</keyword>
<dbReference type="PANTHER" id="PTHR47966">
    <property type="entry name" value="BETA-SITE APP-CLEAVING ENZYME, ISOFORM A-RELATED"/>
    <property type="match status" value="1"/>
</dbReference>
<dbReference type="FunFam" id="2.40.70.10:FF:000115">
    <property type="entry name" value="Lysosomal aspartic protease"/>
    <property type="match status" value="1"/>
</dbReference>
<dbReference type="EMBL" id="HACM01008523">
    <property type="protein sequence ID" value="CRZ08965.1"/>
    <property type="molecule type" value="Transcribed_RNA"/>
</dbReference>
<dbReference type="CDD" id="cd05471">
    <property type="entry name" value="pepsin_like"/>
    <property type="match status" value="1"/>
</dbReference>
<dbReference type="AlphaFoldDB" id="A0A0H5R433"/>
<dbReference type="InterPro" id="IPR001969">
    <property type="entry name" value="Aspartic_peptidase_AS"/>
</dbReference>
<keyword evidence="2 7" id="KW-0645">Protease</keyword>
<dbReference type="Pfam" id="PF00026">
    <property type="entry name" value="Asp"/>
    <property type="match status" value="1"/>
</dbReference>
<feature type="transmembrane region" description="Helical" evidence="8">
    <location>
        <begin position="393"/>
        <end position="417"/>
    </location>
</feature>
<dbReference type="GO" id="GO:0004190">
    <property type="term" value="F:aspartic-type endopeptidase activity"/>
    <property type="evidence" value="ECO:0007669"/>
    <property type="project" value="UniProtKB-KW"/>
</dbReference>
<dbReference type="PRINTS" id="PR00792">
    <property type="entry name" value="PEPSIN"/>
</dbReference>
<dbReference type="PROSITE" id="PS51767">
    <property type="entry name" value="PEPTIDASE_A1"/>
    <property type="match status" value="1"/>
</dbReference>
<protein>
    <recommendedName>
        <fullName evidence="9">Peptidase A1 domain-containing protein</fullName>
    </recommendedName>
</protein>
<keyword evidence="8" id="KW-0812">Transmembrane</keyword>
<evidence type="ECO:0000256" key="6">
    <source>
        <dbReference type="PIRSR" id="PIRSR601461-2"/>
    </source>
</evidence>
<comment type="similarity">
    <text evidence="1 7">Belongs to the peptidase A1 family.</text>
</comment>
<evidence type="ECO:0000259" key="9">
    <source>
        <dbReference type="PROSITE" id="PS51767"/>
    </source>
</evidence>
<feature type="active site" evidence="5">
    <location>
        <position position="96"/>
    </location>
</feature>
<sequence length="434" mass="47569">INCLFEFHSRLTGVKMWSLTAFMALVVIGGLGTCLGFVKVPVKVERPTHLHTLKHLPFLARLNSSVSIPLSDKGNVQYYGQIEIGTPPQKFQVLFDTGSSNFWVPGVDCKLCNGKSLYDSSISTSYEKDGTEFTIQYLKGSAKGELVKDVIDLSGAKLDPVKFGVITSGTEFSSSYFDGIVGMGLGLDTANQKPLFVQACDQGVFKDQVFAFYLQSKSGSCTGELVLGGIDPNHFVGDIVYAPLSDPTNGFWNIEVENIGFKKLVVSTDFPVIIDSGTSLIGIPDSYVQHLSKIFDIVPADDVGVVAVLCQDMKTLPKFQMSMSGITLDLDPEDYVIFREGNVCYLGMFPLPPGINFWLIGDVWNRKYYTIYDVGRKRVGFASMSTPLPNQSAFAITLVSIVVAAVVTTLGLAYYVYASCFRRQQVTSGYVRMQ</sequence>
<feature type="active site" evidence="5">
    <location>
        <position position="275"/>
    </location>
</feature>
<dbReference type="GO" id="GO:0016485">
    <property type="term" value="P:protein processing"/>
    <property type="evidence" value="ECO:0007669"/>
    <property type="project" value="UniProtKB-ARBA"/>
</dbReference>
<dbReference type="InterPro" id="IPR001461">
    <property type="entry name" value="Aspartic_peptidase_A1"/>
</dbReference>
<feature type="domain" description="Peptidase A1" evidence="9">
    <location>
        <begin position="78"/>
        <end position="382"/>
    </location>
</feature>
<dbReference type="InterPro" id="IPR033121">
    <property type="entry name" value="PEPTIDASE_A1"/>
</dbReference>
<evidence type="ECO:0000256" key="3">
    <source>
        <dbReference type="ARBA" id="ARBA00022750"/>
    </source>
</evidence>
<dbReference type="InterPro" id="IPR021109">
    <property type="entry name" value="Peptidase_aspartic_dom_sf"/>
</dbReference>
<accession>A0A0H5R433</accession>
<feature type="non-terminal residue" evidence="10">
    <location>
        <position position="1"/>
    </location>
</feature>
<reference evidence="10" key="1">
    <citation type="submission" date="2015-04" db="EMBL/GenBank/DDBJ databases">
        <title>The genome sequence of the plant pathogenic Rhizarian Plasmodiophora brassicae reveals insights in its biotrophic life cycle and the origin of chitin synthesis.</title>
        <authorList>
            <person name="Schwelm A."/>
            <person name="Fogelqvist J."/>
            <person name="Knaust A."/>
            <person name="Julke S."/>
            <person name="Lilja T."/>
            <person name="Dhandapani V."/>
            <person name="Bonilla-Rosso G."/>
            <person name="Karlsson M."/>
            <person name="Shevchenko A."/>
            <person name="Choi S.R."/>
            <person name="Kim H.G."/>
            <person name="Park J.Y."/>
            <person name="Lim Y.P."/>
            <person name="Ludwig-Muller J."/>
            <person name="Dixelius C."/>
        </authorList>
    </citation>
    <scope>NUCLEOTIDE SEQUENCE</scope>
    <source>
        <tissue evidence="10">Potato root galls</tissue>
    </source>
</reference>
<evidence type="ECO:0000313" key="10">
    <source>
        <dbReference type="EMBL" id="CRZ08965.1"/>
    </source>
</evidence>
<evidence type="ECO:0000256" key="2">
    <source>
        <dbReference type="ARBA" id="ARBA00022670"/>
    </source>
</evidence>
<evidence type="ECO:0000256" key="1">
    <source>
        <dbReference type="ARBA" id="ARBA00007447"/>
    </source>
</evidence>
<keyword evidence="3 7" id="KW-0064">Aspartyl protease</keyword>
<evidence type="ECO:0000256" key="4">
    <source>
        <dbReference type="ARBA" id="ARBA00022801"/>
    </source>
</evidence>
<keyword evidence="4 7" id="KW-0378">Hydrolase</keyword>
<organism evidence="10">
    <name type="scientific">Spongospora subterranea</name>
    <dbReference type="NCBI Taxonomy" id="70186"/>
    <lineage>
        <taxon>Eukaryota</taxon>
        <taxon>Sar</taxon>
        <taxon>Rhizaria</taxon>
        <taxon>Endomyxa</taxon>
        <taxon>Phytomyxea</taxon>
        <taxon>Plasmodiophorida</taxon>
        <taxon>Plasmodiophoridae</taxon>
        <taxon>Spongospora</taxon>
    </lineage>
</organism>
<dbReference type="SUPFAM" id="SSF50630">
    <property type="entry name" value="Acid proteases"/>
    <property type="match status" value="1"/>
</dbReference>
<dbReference type="InterPro" id="IPR034164">
    <property type="entry name" value="Pepsin-like_dom"/>
</dbReference>
<feature type="disulfide bond" evidence="6">
    <location>
        <begin position="310"/>
        <end position="344"/>
    </location>
</feature>
<evidence type="ECO:0000256" key="8">
    <source>
        <dbReference type="SAM" id="Phobius"/>
    </source>
</evidence>
<evidence type="ECO:0000256" key="5">
    <source>
        <dbReference type="PIRSR" id="PIRSR601461-1"/>
    </source>
</evidence>
<keyword evidence="8" id="KW-0472">Membrane</keyword>
<dbReference type="PROSITE" id="PS00141">
    <property type="entry name" value="ASP_PROTEASE"/>
    <property type="match status" value="1"/>
</dbReference>